<proteinExistence type="predicted"/>
<evidence type="ECO:0000313" key="2">
    <source>
        <dbReference type="Proteomes" id="UP000299102"/>
    </source>
</evidence>
<gene>
    <name evidence="1" type="ORF">EVAR_57197_1</name>
</gene>
<dbReference type="Proteomes" id="UP000299102">
    <property type="component" value="Unassembled WGS sequence"/>
</dbReference>
<comment type="caution">
    <text evidence="1">The sequence shown here is derived from an EMBL/GenBank/DDBJ whole genome shotgun (WGS) entry which is preliminary data.</text>
</comment>
<evidence type="ECO:0000313" key="1">
    <source>
        <dbReference type="EMBL" id="GBP80726.1"/>
    </source>
</evidence>
<sequence>MAGIEYENAAYKVGMSLSVRGGNSCVVVEVSFYRKSNDKRACQRPKSRWSPPPMATHNLIEDTSILPVSWVEIKYLMKNVVGLWGEGALFKEGSSSISVRDLNRKQDLNQDQEHALDQFTPKKNAAVRATYW</sequence>
<name>A0A4C1YWU5_EUMVA</name>
<dbReference type="AlphaFoldDB" id="A0A4C1YWU5"/>
<keyword evidence="2" id="KW-1185">Reference proteome</keyword>
<dbReference type="EMBL" id="BGZK01001478">
    <property type="protein sequence ID" value="GBP80726.1"/>
    <property type="molecule type" value="Genomic_DNA"/>
</dbReference>
<protein>
    <submittedName>
        <fullName evidence="1">Uncharacterized protein</fullName>
    </submittedName>
</protein>
<reference evidence="1 2" key="1">
    <citation type="journal article" date="2019" name="Commun. Biol.">
        <title>The bagworm genome reveals a unique fibroin gene that provides high tensile strength.</title>
        <authorList>
            <person name="Kono N."/>
            <person name="Nakamura H."/>
            <person name="Ohtoshi R."/>
            <person name="Tomita M."/>
            <person name="Numata K."/>
            <person name="Arakawa K."/>
        </authorList>
    </citation>
    <scope>NUCLEOTIDE SEQUENCE [LARGE SCALE GENOMIC DNA]</scope>
</reference>
<organism evidence="1 2">
    <name type="scientific">Eumeta variegata</name>
    <name type="common">Bagworm moth</name>
    <name type="synonym">Eumeta japonica</name>
    <dbReference type="NCBI Taxonomy" id="151549"/>
    <lineage>
        <taxon>Eukaryota</taxon>
        <taxon>Metazoa</taxon>
        <taxon>Ecdysozoa</taxon>
        <taxon>Arthropoda</taxon>
        <taxon>Hexapoda</taxon>
        <taxon>Insecta</taxon>
        <taxon>Pterygota</taxon>
        <taxon>Neoptera</taxon>
        <taxon>Endopterygota</taxon>
        <taxon>Lepidoptera</taxon>
        <taxon>Glossata</taxon>
        <taxon>Ditrysia</taxon>
        <taxon>Tineoidea</taxon>
        <taxon>Psychidae</taxon>
        <taxon>Oiketicinae</taxon>
        <taxon>Eumeta</taxon>
    </lineage>
</organism>
<accession>A0A4C1YWU5</accession>